<proteinExistence type="predicted"/>
<feature type="compositionally biased region" description="Gly residues" evidence="1">
    <location>
        <begin position="83"/>
        <end position="93"/>
    </location>
</feature>
<keyword evidence="2" id="KW-1133">Transmembrane helix</keyword>
<dbReference type="EMBL" id="JBIHMK010000003">
    <property type="protein sequence ID" value="MFH0246951.1"/>
    <property type="molecule type" value="Genomic_DNA"/>
</dbReference>
<organism evidence="3 4">
    <name type="scientific">Streptomyces chitinivorans</name>
    <dbReference type="NCBI Taxonomy" id="1257027"/>
    <lineage>
        <taxon>Bacteria</taxon>
        <taxon>Bacillati</taxon>
        <taxon>Actinomycetota</taxon>
        <taxon>Actinomycetes</taxon>
        <taxon>Kitasatosporales</taxon>
        <taxon>Streptomycetaceae</taxon>
        <taxon>Streptomyces</taxon>
    </lineage>
</organism>
<keyword evidence="4" id="KW-1185">Reference proteome</keyword>
<sequence length="99" mass="10480">MNTPRTPGTPGAPDTEERLQEALEALAGGVHAAPDAYRTARGGWLRRERRRRLVLAVLVTVVFVLATLIGLWVLNQAPTGRGTVFGDGHGGGRPTAAGR</sequence>
<evidence type="ECO:0000313" key="4">
    <source>
        <dbReference type="Proteomes" id="UP001607069"/>
    </source>
</evidence>
<protein>
    <submittedName>
        <fullName evidence="3">Uncharacterized protein</fullName>
    </submittedName>
</protein>
<feature type="region of interest" description="Disordered" evidence="1">
    <location>
        <begin position="80"/>
        <end position="99"/>
    </location>
</feature>
<evidence type="ECO:0000256" key="1">
    <source>
        <dbReference type="SAM" id="MobiDB-lite"/>
    </source>
</evidence>
<gene>
    <name evidence="3" type="ORF">ACG5V6_01760</name>
</gene>
<keyword evidence="2" id="KW-0812">Transmembrane</keyword>
<evidence type="ECO:0000313" key="3">
    <source>
        <dbReference type="EMBL" id="MFH0246951.1"/>
    </source>
</evidence>
<accession>A0ABW7HMU8</accession>
<evidence type="ECO:0000256" key="2">
    <source>
        <dbReference type="SAM" id="Phobius"/>
    </source>
</evidence>
<name>A0ABW7HMU8_9ACTN</name>
<comment type="caution">
    <text evidence="3">The sequence shown here is derived from an EMBL/GenBank/DDBJ whole genome shotgun (WGS) entry which is preliminary data.</text>
</comment>
<dbReference type="Proteomes" id="UP001607069">
    <property type="component" value="Unassembled WGS sequence"/>
</dbReference>
<dbReference type="RefSeq" id="WP_279952206.1">
    <property type="nucleotide sequence ID" value="NZ_BAABEN010000005.1"/>
</dbReference>
<feature type="transmembrane region" description="Helical" evidence="2">
    <location>
        <begin position="53"/>
        <end position="74"/>
    </location>
</feature>
<reference evidence="3 4" key="1">
    <citation type="submission" date="2024-10" db="EMBL/GenBank/DDBJ databases">
        <authorList>
            <person name="Cho J.-C."/>
        </authorList>
    </citation>
    <scope>NUCLEOTIDE SEQUENCE [LARGE SCALE GENOMIC DNA]</scope>
    <source>
        <strain evidence="3 4">KCTC29696</strain>
    </source>
</reference>
<keyword evidence="2" id="KW-0472">Membrane</keyword>